<evidence type="ECO:0000313" key="3">
    <source>
        <dbReference type="Proteomes" id="UP001222325"/>
    </source>
</evidence>
<evidence type="ECO:0000313" key="2">
    <source>
        <dbReference type="EMBL" id="KAJ7075741.1"/>
    </source>
</evidence>
<keyword evidence="1" id="KW-1133">Transmembrane helix</keyword>
<organism evidence="2 3">
    <name type="scientific">Mycena belliarum</name>
    <dbReference type="NCBI Taxonomy" id="1033014"/>
    <lineage>
        <taxon>Eukaryota</taxon>
        <taxon>Fungi</taxon>
        <taxon>Dikarya</taxon>
        <taxon>Basidiomycota</taxon>
        <taxon>Agaricomycotina</taxon>
        <taxon>Agaricomycetes</taxon>
        <taxon>Agaricomycetidae</taxon>
        <taxon>Agaricales</taxon>
        <taxon>Marasmiineae</taxon>
        <taxon>Mycenaceae</taxon>
        <taxon>Mycena</taxon>
    </lineage>
</organism>
<name>A0AAD6TQX3_9AGAR</name>
<protein>
    <submittedName>
        <fullName evidence="2">Uncharacterized protein</fullName>
    </submittedName>
</protein>
<keyword evidence="1" id="KW-0812">Transmembrane</keyword>
<dbReference type="Proteomes" id="UP001222325">
    <property type="component" value="Unassembled WGS sequence"/>
</dbReference>
<dbReference type="EMBL" id="JARJCN010000090">
    <property type="protein sequence ID" value="KAJ7075741.1"/>
    <property type="molecule type" value="Genomic_DNA"/>
</dbReference>
<feature type="transmembrane region" description="Helical" evidence="1">
    <location>
        <begin position="46"/>
        <end position="67"/>
    </location>
</feature>
<sequence>MAPLSTFEMSPLPSVTSIPSGVLPTATLAAPDPFAGTSPPTDIPDWVGYTGIALFVGILLLQFYSALKWSPKEVPYYETDPEAVLRLEGTRSTPALDAEDLLFRFAVLHTIKEKRDPLPFAAGPLPSVVCRR</sequence>
<accession>A0AAD6TQX3</accession>
<proteinExistence type="predicted"/>
<keyword evidence="3" id="KW-1185">Reference proteome</keyword>
<evidence type="ECO:0000256" key="1">
    <source>
        <dbReference type="SAM" id="Phobius"/>
    </source>
</evidence>
<gene>
    <name evidence="2" type="ORF">B0H15DRAFT_806023</name>
</gene>
<keyword evidence="1" id="KW-0472">Membrane</keyword>
<reference evidence="2" key="1">
    <citation type="submission" date="2023-03" db="EMBL/GenBank/DDBJ databases">
        <title>Massive genome expansion in bonnet fungi (Mycena s.s.) driven by repeated elements and novel gene families across ecological guilds.</title>
        <authorList>
            <consortium name="Lawrence Berkeley National Laboratory"/>
            <person name="Harder C.B."/>
            <person name="Miyauchi S."/>
            <person name="Viragh M."/>
            <person name="Kuo A."/>
            <person name="Thoen E."/>
            <person name="Andreopoulos B."/>
            <person name="Lu D."/>
            <person name="Skrede I."/>
            <person name="Drula E."/>
            <person name="Henrissat B."/>
            <person name="Morin E."/>
            <person name="Kohler A."/>
            <person name="Barry K."/>
            <person name="LaButti K."/>
            <person name="Morin E."/>
            <person name="Salamov A."/>
            <person name="Lipzen A."/>
            <person name="Mereny Z."/>
            <person name="Hegedus B."/>
            <person name="Baldrian P."/>
            <person name="Stursova M."/>
            <person name="Weitz H."/>
            <person name="Taylor A."/>
            <person name="Grigoriev I.V."/>
            <person name="Nagy L.G."/>
            <person name="Martin F."/>
            <person name="Kauserud H."/>
        </authorList>
    </citation>
    <scope>NUCLEOTIDE SEQUENCE</scope>
    <source>
        <strain evidence="2">CBHHK173m</strain>
    </source>
</reference>
<dbReference type="AlphaFoldDB" id="A0AAD6TQX3"/>
<comment type="caution">
    <text evidence="2">The sequence shown here is derived from an EMBL/GenBank/DDBJ whole genome shotgun (WGS) entry which is preliminary data.</text>
</comment>